<reference evidence="1 2" key="2">
    <citation type="journal article" date="2022" name="Mol. Ecol. Resour.">
        <title>The genomes of chicory, endive, great burdock and yacon provide insights into Asteraceae paleo-polyploidization history and plant inulin production.</title>
        <authorList>
            <person name="Fan W."/>
            <person name="Wang S."/>
            <person name="Wang H."/>
            <person name="Wang A."/>
            <person name="Jiang F."/>
            <person name="Liu H."/>
            <person name="Zhao H."/>
            <person name="Xu D."/>
            <person name="Zhang Y."/>
        </authorList>
    </citation>
    <scope>NUCLEOTIDE SEQUENCE [LARGE SCALE GENOMIC DNA]</scope>
    <source>
        <strain evidence="2">cv. Niubang</strain>
    </source>
</reference>
<accession>A0ACB9BE55</accession>
<dbReference type="EMBL" id="CM042052">
    <property type="protein sequence ID" value="KAI3720240.1"/>
    <property type="molecule type" value="Genomic_DNA"/>
</dbReference>
<proteinExistence type="predicted"/>
<sequence>MKAEVMARSRGGQVDSLLIDPSLLIDYHSLSVNTTLSFGDLASSERAKGQALLMSMGIVQGFKDFDADWWLYAAEL</sequence>
<gene>
    <name evidence="1" type="ORF">L6452_21153</name>
</gene>
<evidence type="ECO:0000313" key="1">
    <source>
        <dbReference type="EMBL" id="KAI3720240.1"/>
    </source>
</evidence>
<protein>
    <submittedName>
        <fullName evidence="1">Uncharacterized protein</fullName>
    </submittedName>
</protein>
<organism evidence="1 2">
    <name type="scientific">Arctium lappa</name>
    <name type="common">Greater burdock</name>
    <name type="synonym">Lappa major</name>
    <dbReference type="NCBI Taxonomy" id="4217"/>
    <lineage>
        <taxon>Eukaryota</taxon>
        <taxon>Viridiplantae</taxon>
        <taxon>Streptophyta</taxon>
        <taxon>Embryophyta</taxon>
        <taxon>Tracheophyta</taxon>
        <taxon>Spermatophyta</taxon>
        <taxon>Magnoliopsida</taxon>
        <taxon>eudicotyledons</taxon>
        <taxon>Gunneridae</taxon>
        <taxon>Pentapetalae</taxon>
        <taxon>asterids</taxon>
        <taxon>campanulids</taxon>
        <taxon>Asterales</taxon>
        <taxon>Asteraceae</taxon>
        <taxon>Carduoideae</taxon>
        <taxon>Cardueae</taxon>
        <taxon>Arctiinae</taxon>
        <taxon>Arctium</taxon>
    </lineage>
</organism>
<name>A0ACB9BE55_ARCLA</name>
<comment type="caution">
    <text evidence="1">The sequence shown here is derived from an EMBL/GenBank/DDBJ whole genome shotgun (WGS) entry which is preliminary data.</text>
</comment>
<keyword evidence="2" id="KW-1185">Reference proteome</keyword>
<reference evidence="2" key="1">
    <citation type="journal article" date="2022" name="Mol. Ecol. Resour.">
        <title>The genomes of chicory, endive, great burdock and yacon provide insights into Asteraceae palaeo-polyploidization history and plant inulin production.</title>
        <authorList>
            <person name="Fan W."/>
            <person name="Wang S."/>
            <person name="Wang H."/>
            <person name="Wang A."/>
            <person name="Jiang F."/>
            <person name="Liu H."/>
            <person name="Zhao H."/>
            <person name="Xu D."/>
            <person name="Zhang Y."/>
        </authorList>
    </citation>
    <scope>NUCLEOTIDE SEQUENCE [LARGE SCALE GENOMIC DNA]</scope>
    <source>
        <strain evidence="2">cv. Niubang</strain>
    </source>
</reference>
<evidence type="ECO:0000313" key="2">
    <source>
        <dbReference type="Proteomes" id="UP001055879"/>
    </source>
</evidence>
<dbReference type="Proteomes" id="UP001055879">
    <property type="component" value="Linkage Group LG06"/>
</dbReference>